<feature type="transmembrane region" description="Helical" evidence="1">
    <location>
        <begin position="21"/>
        <end position="42"/>
    </location>
</feature>
<dbReference type="Proteomes" id="UP000285970">
    <property type="component" value="Unassembled WGS sequence"/>
</dbReference>
<sequence length="152" mass="16112">MKMSLITLAQHVRGQRAFTRTLLMVIAVTGAVIVGLLAMHSLNTHTTASGHGDTVAVAGEVSTHHDAAPLSAQLNTTAAHDDGCGDCGDDHAMAWMACVLALLVSVLVLARHRIGWRITVRDDVLRAVQARWPAPAQIVPPPSLTVLCISRT</sequence>
<organism evidence="2 3">
    <name type="scientific">Microbacterium enclense</name>
    <dbReference type="NCBI Taxonomy" id="993073"/>
    <lineage>
        <taxon>Bacteria</taxon>
        <taxon>Bacillati</taxon>
        <taxon>Actinomycetota</taxon>
        <taxon>Actinomycetes</taxon>
        <taxon>Micrococcales</taxon>
        <taxon>Microbacteriaceae</taxon>
        <taxon>Microbacterium</taxon>
    </lineage>
</organism>
<gene>
    <name evidence="2" type="ORF">D8Y23_15815</name>
</gene>
<feature type="transmembrane region" description="Helical" evidence="1">
    <location>
        <begin position="92"/>
        <end position="110"/>
    </location>
</feature>
<proteinExistence type="predicted"/>
<keyword evidence="1" id="KW-0472">Membrane</keyword>
<dbReference type="EMBL" id="RBZY01000094">
    <property type="protein sequence ID" value="RWR15683.1"/>
    <property type="molecule type" value="Genomic_DNA"/>
</dbReference>
<dbReference type="OrthoDB" id="5073774at2"/>
<name>A0A3S3LAE7_9MICO</name>
<reference evidence="2 3" key="1">
    <citation type="journal article" date="2018" name="Front. Microbiol.">
        <title>Novel Insights Into Bacterial Dimethylsulfoniopropionate Catabolism in the East China Sea.</title>
        <authorList>
            <person name="Liu J."/>
            <person name="Liu J."/>
            <person name="Zhang S.H."/>
            <person name="Liang J."/>
            <person name="Lin H."/>
            <person name="Song D."/>
            <person name="Yang G.P."/>
            <person name="Todd J.D."/>
            <person name="Zhang X.H."/>
        </authorList>
    </citation>
    <scope>NUCLEOTIDE SEQUENCE [LARGE SCALE GENOMIC DNA]</scope>
    <source>
        <strain evidence="2 3">ZYFD042</strain>
    </source>
</reference>
<evidence type="ECO:0000313" key="2">
    <source>
        <dbReference type="EMBL" id="RWR15683.1"/>
    </source>
</evidence>
<evidence type="ECO:0000256" key="1">
    <source>
        <dbReference type="SAM" id="Phobius"/>
    </source>
</evidence>
<dbReference type="AlphaFoldDB" id="A0A3S3LAE7"/>
<keyword evidence="1" id="KW-0812">Transmembrane</keyword>
<comment type="caution">
    <text evidence="2">The sequence shown here is derived from an EMBL/GenBank/DDBJ whole genome shotgun (WGS) entry which is preliminary data.</text>
</comment>
<dbReference type="Pfam" id="PF19650">
    <property type="entry name" value="DUF6153"/>
    <property type="match status" value="1"/>
</dbReference>
<keyword evidence="1" id="KW-1133">Transmembrane helix</keyword>
<evidence type="ECO:0000313" key="3">
    <source>
        <dbReference type="Proteomes" id="UP000285970"/>
    </source>
</evidence>
<protein>
    <submittedName>
        <fullName evidence="2">Uncharacterized protein</fullName>
    </submittedName>
</protein>
<accession>A0A3S3LAE7</accession>
<dbReference type="InterPro" id="IPR046151">
    <property type="entry name" value="DUF6153"/>
</dbReference>